<name>A0A976N142_9VIRU</name>
<dbReference type="InterPro" id="IPR046781">
    <property type="entry name" value="Phage_ORF5"/>
</dbReference>
<dbReference type="Pfam" id="PF20577">
    <property type="entry name" value="Phage_ORF5"/>
    <property type="match status" value="1"/>
</dbReference>
<evidence type="ECO:0000313" key="1">
    <source>
        <dbReference type="EMBL" id="UPW40926.1"/>
    </source>
</evidence>
<protein>
    <submittedName>
        <fullName evidence="1">Nonstructural protein</fullName>
    </submittedName>
</protein>
<proteinExistence type="predicted"/>
<sequence length="146" mass="15936">MAYLYSILDTKSNMYGPIISFQNDSTAMRSFTEMIVSGDQNSLLSLYPADYILFCLGNFEQSDGLISPLNAPQLVITGTEAVTRAIDEVNRRRLLRKALDVDSVQDIPLASAPIDNAINAFVNNNGLQPTQNDLAGVSNDSESSQK</sequence>
<accession>A0A976N142</accession>
<dbReference type="EMBL" id="OM869519">
    <property type="protein sequence ID" value="UPW40926.1"/>
    <property type="molecule type" value="Genomic_DNA"/>
</dbReference>
<reference evidence="1" key="1">
    <citation type="submission" date="2022-02" db="EMBL/GenBank/DDBJ databases">
        <title>Towards deciphering the DNA virus diversity associated with rodent species in the families Cricetidae and Heteromyidae.</title>
        <authorList>
            <person name="Lund M."/>
            <person name="Larsen B.B."/>
            <person name="Gryseels S."/>
            <person name="Kraberger S."/>
            <person name="Rowsey D.M."/>
            <person name="Steger L."/>
            <person name="Yule K.M."/>
            <person name="Upham N.S."/>
            <person name="Worobey M."/>
            <person name="Van Doorslaer K."/>
            <person name="Varsani A."/>
        </authorList>
    </citation>
    <scope>NUCLEOTIDE SEQUENCE</scope>
    <source>
        <strain evidence="1">UA08Rod_6110</strain>
    </source>
</reference>
<organism evidence="1">
    <name type="scientific">Sigmofec virus UA08Rod_6110</name>
    <dbReference type="NCBI Taxonomy" id="2929452"/>
    <lineage>
        <taxon>Viruses</taxon>
        <taxon>Monodnaviria</taxon>
        <taxon>Sangervirae</taxon>
        <taxon>Phixviricota</taxon>
        <taxon>Malgrandaviricetes</taxon>
        <taxon>Petitvirales</taxon>
        <taxon>Microviridae</taxon>
    </lineage>
</organism>